<evidence type="ECO:0000313" key="2">
    <source>
        <dbReference type="EMBL" id="KAJ3055638.1"/>
    </source>
</evidence>
<accession>A0AAD5SHN8</accession>
<feature type="region of interest" description="Disordered" evidence="1">
    <location>
        <begin position="677"/>
        <end position="709"/>
    </location>
</feature>
<feature type="region of interest" description="Disordered" evidence="1">
    <location>
        <begin position="872"/>
        <end position="916"/>
    </location>
</feature>
<feature type="region of interest" description="Disordered" evidence="1">
    <location>
        <begin position="28"/>
        <end position="65"/>
    </location>
</feature>
<feature type="compositionally biased region" description="Basic and acidic residues" evidence="1">
    <location>
        <begin position="420"/>
        <end position="430"/>
    </location>
</feature>
<feature type="compositionally biased region" description="Basic and acidic residues" evidence="1">
    <location>
        <begin position="738"/>
        <end position="769"/>
    </location>
</feature>
<organism evidence="2 3">
    <name type="scientific">Rhizophlyctis rosea</name>
    <dbReference type="NCBI Taxonomy" id="64517"/>
    <lineage>
        <taxon>Eukaryota</taxon>
        <taxon>Fungi</taxon>
        <taxon>Fungi incertae sedis</taxon>
        <taxon>Chytridiomycota</taxon>
        <taxon>Chytridiomycota incertae sedis</taxon>
        <taxon>Chytridiomycetes</taxon>
        <taxon>Rhizophlyctidales</taxon>
        <taxon>Rhizophlyctidaceae</taxon>
        <taxon>Rhizophlyctis</taxon>
    </lineage>
</organism>
<comment type="caution">
    <text evidence="2">The sequence shown here is derived from an EMBL/GenBank/DDBJ whole genome shotgun (WGS) entry which is preliminary data.</text>
</comment>
<dbReference type="AlphaFoldDB" id="A0AAD5SHN8"/>
<dbReference type="EMBL" id="JADGJD010000069">
    <property type="protein sequence ID" value="KAJ3055638.1"/>
    <property type="molecule type" value="Genomic_DNA"/>
</dbReference>
<feature type="region of interest" description="Disordered" evidence="1">
    <location>
        <begin position="420"/>
        <end position="446"/>
    </location>
</feature>
<evidence type="ECO:0000313" key="3">
    <source>
        <dbReference type="Proteomes" id="UP001212841"/>
    </source>
</evidence>
<proteinExistence type="predicted"/>
<feature type="region of interest" description="Disordered" evidence="1">
    <location>
        <begin position="726"/>
        <end position="822"/>
    </location>
</feature>
<dbReference type="Proteomes" id="UP001212841">
    <property type="component" value="Unassembled WGS sequence"/>
</dbReference>
<protein>
    <submittedName>
        <fullName evidence="2">Uncharacterized protein</fullName>
    </submittedName>
</protein>
<gene>
    <name evidence="2" type="ORF">HK097_009837</name>
</gene>
<reference evidence="2" key="1">
    <citation type="submission" date="2020-05" db="EMBL/GenBank/DDBJ databases">
        <title>Phylogenomic resolution of chytrid fungi.</title>
        <authorList>
            <person name="Stajich J.E."/>
            <person name="Amses K."/>
            <person name="Simmons R."/>
            <person name="Seto K."/>
            <person name="Myers J."/>
            <person name="Bonds A."/>
            <person name="Quandt C.A."/>
            <person name="Barry K."/>
            <person name="Liu P."/>
            <person name="Grigoriev I."/>
            <person name="Longcore J.E."/>
            <person name="James T.Y."/>
        </authorList>
    </citation>
    <scope>NUCLEOTIDE SEQUENCE</scope>
    <source>
        <strain evidence="2">JEL0318</strain>
    </source>
</reference>
<feature type="compositionally biased region" description="Basic and acidic residues" evidence="1">
    <location>
        <begin position="903"/>
        <end position="916"/>
    </location>
</feature>
<evidence type="ECO:0000256" key="1">
    <source>
        <dbReference type="SAM" id="MobiDB-lite"/>
    </source>
</evidence>
<keyword evidence="3" id="KW-1185">Reference proteome</keyword>
<feature type="compositionally biased region" description="Basic residues" evidence="1">
    <location>
        <begin position="885"/>
        <end position="902"/>
    </location>
</feature>
<name>A0AAD5SHN8_9FUNG</name>
<sequence>MVASATAEFEEIEANLYWIGLIETAKAKAGSRTGTRGQPRKGKQLDDASQNRQDDDKKRSSWEYRIPIAKEKTPFPFSGKSTKNTSTPSVKKDYTSLVASQQAVITNNVEAANALVTSTVAAQQAGNHQEVASDMDLEEQAQPAPLPESLLPAEAGAVYTSSVAQVNAALQTGDTEVNTQIASIYTTIVEVPEAVIETSVPTMKMTAQPTQVIMPSADMIAWEVSAAVAATSAANAAAAATTTVSVASPVASQVVSTVAAPTGRRVRFTTLTVDDASPGASQVVFTVAVPVTSQVAVPSATGQPTPAPPVLQMQIPEPRHFSITSELIMAMVDEWGDDVSSSTEDAEDCPESLPIETGIAKRQLEYAFAPVEPGPKPLNATKNKVKNLVQCHRTSTPVQGRTTIAAVETVVAARGREPLQRSMGRVDTRQRQPLRHAPPEPASARLRTRQPLHPSAFQNNIIAPVETAFAGRRRHRRQTGHIPKETEAFIAVRTSLASPLQSNIIAPVETSCTTIVLYRPVLITIPTAQNNTHIPTILPPVSTYEDAEEITLHVRLPHLPIFAIPIVPSTLINRNQNGIQLIPHQTFQPTFTRFYNAYYTARQKILPNHNTNRPPFLHRYRKHDYTSMHTRVGRGVGGVGMGFGMGLERVERMRKEREVRELREGLGLLRRLVGERGGERDVGQEERDEGRKEGQEGGRKGYRVEQMEEREDTTELIRRWVEEQAMRVERSARRREKERKSRESEVAKNKEREKQRRRKQDREEQEHHTQVHHHRQRHEIHVATPASSTAEAAIGRTPKIIPRRTPQSTPQHHQHHQSQTVTFSNVDVTVMAASADHRAGVAHLIKRKPSGADVPISRIESDGGAAAVAAERERLSNGEGGGRGKEKRRGQQHHHRHHRGGERKKGREGYKDEGVLTASLKRDNDEFVRGVASGGSVSCGGSGCACGQETWSENGN</sequence>
<feature type="compositionally biased region" description="Basic and acidic residues" evidence="1">
    <location>
        <begin position="52"/>
        <end position="65"/>
    </location>
</feature>